<dbReference type="EMBL" id="ADBV01002884">
    <property type="protein sequence ID" value="EJW82429.1"/>
    <property type="molecule type" value="Genomic_DNA"/>
</dbReference>
<proteinExistence type="predicted"/>
<name>J9F4Z9_WUCBA</name>
<reference evidence="2" key="1">
    <citation type="submission" date="2012-08" db="EMBL/GenBank/DDBJ databases">
        <title>The Genome Sequence of Wuchereria bancrofti.</title>
        <authorList>
            <person name="Nutman T.B."/>
            <person name="Fink D.L."/>
            <person name="Russ C."/>
            <person name="Young S."/>
            <person name="Zeng Q."/>
            <person name="Koehrsen M."/>
            <person name="Alvarado L."/>
            <person name="Berlin A."/>
            <person name="Chapman S.B."/>
            <person name="Chen Z."/>
            <person name="Freedman E."/>
            <person name="Gellesch M."/>
            <person name="Goldberg J."/>
            <person name="Griggs A."/>
            <person name="Gujja S."/>
            <person name="Heilman E.R."/>
            <person name="Heiman D."/>
            <person name="Hepburn T."/>
            <person name="Howarth C."/>
            <person name="Jen D."/>
            <person name="Larson L."/>
            <person name="Lewis B."/>
            <person name="Mehta T."/>
            <person name="Park D."/>
            <person name="Pearson M."/>
            <person name="Roberts A."/>
            <person name="Saif S."/>
            <person name="Shea T."/>
            <person name="Shenoy N."/>
            <person name="Sisk P."/>
            <person name="Stolte C."/>
            <person name="Sykes S."/>
            <person name="Walk T."/>
            <person name="White J."/>
            <person name="Yandava C."/>
            <person name="Haas B."/>
            <person name="Henn M.R."/>
            <person name="Nusbaum C."/>
            <person name="Birren B."/>
        </authorList>
    </citation>
    <scope>NUCLEOTIDE SEQUENCE [LARGE SCALE GENOMIC DNA]</scope>
    <source>
        <strain evidence="2">NA</strain>
    </source>
</reference>
<accession>J9F4Z9</accession>
<comment type="caution">
    <text evidence="1">The sequence shown here is derived from an EMBL/GenBank/DDBJ whole genome shotgun (WGS) entry which is preliminary data.</text>
</comment>
<organism evidence="1 2">
    <name type="scientific">Wuchereria bancrofti</name>
    <dbReference type="NCBI Taxonomy" id="6293"/>
    <lineage>
        <taxon>Eukaryota</taxon>
        <taxon>Metazoa</taxon>
        <taxon>Ecdysozoa</taxon>
        <taxon>Nematoda</taxon>
        <taxon>Chromadorea</taxon>
        <taxon>Rhabditida</taxon>
        <taxon>Spirurina</taxon>
        <taxon>Spiruromorpha</taxon>
        <taxon>Filarioidea</taxon>
        <taxon>Onchocercidae</taxon>
        <taxon>Wuchereria</taxon>
    </lineage>
</organism>
<gene>
    <name evidence="1" type="ORF">WUBG_06660</name>
</gene>
<sequence>MTEHRKLGLKQQSLPCQLTFRNEEETATTKSIFPIRTDHEIAIKAQPCSSKNKAYGEPPDVFFLDLSSVEFLYSIFNNRFSAENNARTNTSESCKVPCLPWQQSLRRVRGRVKYHIGRLTNLKETIKFSKLDDCEQEILKQKHATEIFNKIHNRYVQMLEELPTAEGVITDEWSAFYR</sequence>
<protein>
    <submittedName>
        <fullName evidence="1">Uncharacterized protein</fullName>
    </submittedName>
</protein>
<dbReference type="Proteomes" id="UP000004810">
    <property type="component" value="Unassembled WGS sequence"/>
</dbReference>
<dbReference type="AlphaFoldDB" id="J9F4Z9"/>
<evidence type="ECO:0000313" key="1">
    <source>
        <dbReference type="EMBL" id="EJW82429.1"/>
    </source>
</evidence>
<evidence type="ECO:0000313" key="2">
    <source>
        <dbReference type="Proteomes" id="UP000004810"/>
    </source>
</evidence>